<organism evidence="1">
    <name type="scientific">marine sediment metagenome</name>
    <dbReference type="NCBI Taxonomy" id="412755"/>
    <lineage>
        <taxon>unclassified sequences</taxon>
        <taxon>metagenomes</taxon>
        <taxon>ecological metagenomes</taxon>
    </lineage>
</organism>
<protein>
    <submittedName>
        <fullName evidence="1">Uncharacterized protein</fullName>
    </submittedName>
</protein>
<dbReference type="AlphaFoldDB" id="A0A0F9BXX1"/>
<evidence type="ECO:0000313" key="1">
    <source>
        <dbReference type="EMBL" id="KKL26750.1"/>
    </source>
</evidence>
<gene>
    <name evidence="1" type="ORF">LCGC14_2392130</name>
</gene>
<accession>A0A0F9BXX1</accession>
<reference evidence="1" key="1">
    <citation type="journal article" date="2015" name="Nature">
        <title>Complex archaea that bridge the gap between prokaryotes and eukaryotes.</title>
        <authorList>
            <person name="Spang A."/>
            <person name="Saw J.H."/>
            <person name="Jorgensen S.L."/>
            <person name="Zaremba-Niedzwiedzka K."/>
            <person name="Martijn J."/>
            <person name="Lind A.E."/>
            <person name="van Eijk R."/>
            <person name="Schleper C."/>
            <person name="Guy L."/>
            <person name="Ettema T.J."/>
        </authorList>
    </citation>
    <scope>NUCLEOTIDE SEQUENCE</scope>
</reference>
<name>A0A0F9BXX1_9ZZZZ</name>
<dbReference type="EMBL" id="LAZR01035722">
    <property type="protein sequence ID" value="KKL26750.1"/>
    <property type="molecule type" value="Genomic_DNA"/>
</dbReference>
<proteinExistence type="predicted"/>
<sequence>MNEEHGIPNYTLAALKRYLDNGIPPGHFLTAVLENNLVEAETRADIENSKALKDIIMYVYWEMPSHSWGSPEKVARWIKSKEPKEAE</sequence>
<comment type="caution">
    <text evidence="1">The sequence shown here is derived from an EMBL/GenBank/DDBJ whole genome shotgun (WGS) entry which is preliminary data.</text>
</comment>